<evidence type="ECO:0000313" key="1">
    <source>
        <dbReference type="EMBL" id="GAA3635443.1"/>
    </source>
</evidence>
<dbReference type="InterPro" id="IPR041881">
    <property type="entry name" value="PqqD_sf"/>
</dbReference>
<protein>
    <recommendedName>
        <fullName evidence="3">PqqD family protein</fullName>
    </recommendedName>
</protein>
<evidence type="ECO:0008006" key="3">
    <source>
        <dbReference type="Google" id="ProtNLM"/>
    </source>
</evidence>
<dbReference type="Proteomes" id="UP001501697">
    <property type="component" value="Unassembled WGS sequence"/>
</dbReference>
<evidence type="ECO:0000313" key="2">
    <source>
        <dbReference type="Proteomes" id="UP001501697"/>
    </source>
</evidence>
<gene>
    <name evidence="1" type="ORF">GCM10022200_18450</name>
</gene>
<organism evidence="1 2">
    <name type="scientific">Microbacterium awajiense</name>
    <dbReference type="NCBI Taxonomy" id="415214"/>
    <lineage>
        <taxon>Bacteria</taxon>
        <taxon>Bacillati</taxon>
        <taxon>Actinomycetota</taxon>
        <taxon>Actinomycetes</taxon>
        <taxon>Micrococcales</taxon>
        <taxon>Microbacteriaceae</taxon>
        <taxon>Microbacterium</taxon>
    </lineage>
</organism>
<accession>A0ABP7AMF7</accession>
<sequence>MSRIRIADLIGQERAGDAVYVAPLPDGPILVLQDSAIAIWEAVDGDGIDAIARRVGEMTGVDAPAVRDDVAHFVRTLVGRGLLVEY</sequence>
<proteinExistence type="predicted"/>
<dbReference type="EMBL" id="BAAAYU010000005">
    <property type="protein sequence ID" value="GAA3635443.1"/>
    <property type="molecule type" value="Genomic_DNA"/>
</dbReference>
<dbReference type="RefSeq" id="WP_344737776.1">
    <property type="nucleotide sequence ID" value="NZ_BAAAYU010000005.1"/>
</dbReference>
<keyword evidence="2" id="KW-1185">Reference proteome</keyword>
<dbReference type="Pfam" id="PF05402">
    <property type="entry name" value="PqqD"/>
    <property type="match status" value="1"/>
</dbReference>
<reference evidence="2" key="1">
    <citation type="journal article" date="2019" name="Int. J. Syst. Evol. Microbiol.">
        <title>The Global Catalogue of Microorganisms (GCM) 10K type strain sequencing project: providing services to taxonomists for standard genome sequencing and annotation.</title>
        <authorList>
            <consortium name="The Broad Institute Genomics Platform"/>
            <consortium name="The Broad Institute Genome Sequencing Center for Infectious Disease"/>
            <person name="Wu L."/>
            <person name="Ma J."/>
        </authorList>
    </citation>
    <scope>NUCLEOTIDE SEQUENCE [LARGE SCALE GENOMIC DNA]</scope>
    <source>
        <strain evidence="2">JCM 16544</strain>
    </source>
</reference>
<dbReference type="Gene3D" id="1.10.10.1150">
    <property type="entry name" value="Coenzyme PQQ synthesis protein D (PqqD)"/>
    <property type="match status" value="1"/>
</dbReference>
<name>A0ABP7AMF7_9MICO</name>
<comment type="caution">
    <text evidence="1">The sequence shown here is derived from an EMBL/GenBank/DDBJ whole genome shotgun (WGS) entry which is preliminary data.</text>
</comment>
<dbReference type="InterPro" id="IPR008792">
    <property type="entry name" value="PQQD"/>
</dbReference>